<dbReference type="GeneID" id="40324145"/>
<evidence type="ECO:0000313" key="3">
    <source>
        <dbReference type="Proteomes" id="UP000283634"/>
    </source>
</evidence>
<dbReference type="AlphaFoldDB" id="A0A3R7LEA9"/>
<evidence type="ECO:0000313" key="2">
    <source>
        <dbReference type="EMBL" id="RNF12668.1"/>
    </source>
</evidence>
<dbReference type="Proteomes" id="UP000283634">
    <property type="component" value="Unassembled WGS sequence"/>
</dbReference>
<dbReference type="EMBL" id="MKGL01000003">
    <property type="protein sequence ID" value="RNF12668.1"/>
    <property type="molecule type" value="Genomic_DNA"/>
</dbReference>
<evidence type="ECO:0000256" key="1">
    <source>
        <dbReference type="SAM" id="MobiDB-lite"/>
    </source>
</evidence>
<feature type="region of interest" description="Disordered" evidence="1">
    <location>
        <begin position="323"/>
        <end position="344"/>
    </location>
</feature>
<accession>A0A3R7LEA9</accession>
<gene>
    <name evidence="2" type="ORF">TraAM80_00212</name>
</gene>
<protein>
    <submittedName>
        <fullName evidence="2">Uncharacterized protein</fullName>
    </submittedName>
</protein>
<dbReference type="OMA" id="WGCATQC"/>
<dbReference type="OrthoDB" id="239669at2759"/>
<sequence>MDSLPFRLVRPMNRLTQLALMKHLRRNSELLTTFNAKLIQRYALLDYVDHRVMLEHLAEKAQRPPTPAVLLGLRQTLQAVQRFPLELEAEKRAFEAALLESVLATPADTLSSVEYVALWSFATQITAWNDVLRLSSTFPLQSTLSLQSEREFRAMLNQMLMSAVPVSSTPSASSSVSPVDDSQPRGVQLLRELVGETTVLTRAFEGLAASDACWTEREFAVCTFVGVVHALGRWPSDRIPEAAAWKRLALHPTTFHDVDLHQLLRMLVRVYSPVVPEYVRESLAEAFSTDLWRCYSELPNAPVAVFFGLGELQLRFPTDAAADKPAGGSDAKATPEVATTNTAHGQLQKTLRRLHESAVAKQFRKDGQPLSLVVLINLLVGNTFLQVHGDLVYAVIAALKNTLENTLSSTSPSQQSLTSLQAAIIAACLDKVQHTLTEPLAASDTQASNARKDVEVIARLLVPLVSYMHLRERGSARCVSMLLCDCPRWTREWGLEDGCLRLLREHAQDGFTRAQLQRIMDCDSRGLLSLSAEVKRSLEQQAAVLPRRL</sequence>
<organism evidence="2 3">
    <name type="scientific">Trypanosoma rangeli</name>
    <dbReference type="NCBI Taxonomy" id="5698"/>
    <lineage>
        <taxon>Eukaryota</taxon>
        <taxon>Discoba</taxon>
        <taxon>Euglenozoa</taxon>
        <taxon>Kinetoplastea</taxon>
        <taxon>Metakinetoplastina</taxon>
        <taxon>Trypanosomatida</taxon>
        <taxon>Trypanosomatidae</taxon>
        <taxon>Trypanosoma</taxon>
        <taxon>Herpetosoma</taxon>
    </lineage>
</organism>
<keyword evidence="3" id="KW-1185">Reference proteome</keyword>
<proteinExistence type="predicted"/>
<comment type="caution">
    <text evidence="2">The sequence shown here is derived from an EMBL/GenBank/DDBJ whole genome shotgun (WGS) entry which is preliminary data.</text>
</comment>
<name>A0A3R7LEA9_TRYRA</name>
<dbReference type="RefSeq" id="XP_029242898.1">
    <property type="nucleotide sequence ID" value="XM_029377302.1"/>
</dbReference>
<reference evidence="2 3" key="1">
    <citation type="journal article" date="2018" name="BMC Genomics">
        <title>Genomic comparison of Trypanosoma conorhini and Trypanosoma rangeli to Trypanosoma cruzi strains of high and low virulence.</title>
        <authorList>
            <person name="Bradwell K.R."/>
            <person name="Koparde V.N."/>
            <person name="Matveyev A.V."/>
            <person name="Serrano M.G."/>
            <person name="Alves J.M."/>
            <person name="Parikh H."/>
            <person name="Huang B."/>
            <person name="Lee V."/>
            <person name="Espinosa-Alvarez O."/>
            <person name="Ortiz P.A."/>
            <person name="Costa-Martins A.G."/>
            <person name="Teixeira M.M."/>
            <person name="Buck G.A."/>
        </authorList>
    </citation>
    <scope>NUCLEOTIDE SEQUENCE [LARGE SCALE GENOMIC DNA]</scope>
    <source>
        <strain evidence="2 3">AM80</strain>
    </source>
</reference>